<organism evidence="9 10">
    <name type="scientific">Pseudonocardia eucalypti</name>
    <dbReference type="NCBI Taxonomy" id="648755"/>
    <lineage>
        <taxon>Bacteria</taxon>
        <taxon>Bacillati</taxon>
        <taxon>Actinomycetota</taxon>
        <taxon>Actinomycetes</taxon>
        <taxon>Pseudonocardiales</taxon>
        <taxon>Pseudonocardiaceae</taxon>
        <taxon>Pseudonocardia</taxon>
    </lineage>
</organism>
<feature type="compositionally biased region" description="Basic and acidic residues" evidence="6">
    <location>
        <begin position="36"/>
        <end position="46"/>
    </location>
</feature>
<proteinExistence type="predicted"/>
<name>A0ABP9PTX5_9PSEU</name>
<accession>A0ABP9PTX5</accession>
<comment type="caution">
    <text evidence="9">The sequence shown here is derived from an EMBL/GenBank/DDBJ whole genome shotgun (WGS) entry which is preliminary data.</text>
</comment>
<feature type="transmembrane region" description="Helical" evidence="7">
    <location>
        <begin position="148"/>
        <end position="166"/>
    </location>
</feature>
<evidence type="ECO:0000256" key="2">
    <source>
        <dbReference type="ARBA" id="ARBA00022475"/>
    </source>
</evidence>
<dbReference type="Pfam" id="PF05425">
    <property type="entry name" value="CopD"/>
    <property type="match status" value="1"/>
</dbReference>
<keyword evidence="4 7" id="KW-1133">Transmembrane helix</keyword>
<feature type="transmembrane region" description="Helical" evidence="7">
    <location>
        <begin position="248"/>
        <end position="268"/>
    </location>
</feature>
<feature type="transmembrane region" description="Helical" evidence="7">
    <location>
        <begin position="101"/>
        <end position="127"/>
    </location>
</feature>
<protein>
    <recommendedName>
        <fullName evidence="8">Copper resistance protein D domain-containing protein</fullName>
    </recommendedName>
</protein>
<sequence>MLFARLAVDGIGALQVGLAVAPFLTGQGRSAPPDRAAGRADRRAGPADRAAGRAVARRTAALGGLTGAAWAGAALLALWLGAAEAGGVDAFRLRPGVLADFATEVAAGRALLLTLGCALLVAVTRLVSFRASAGGRAEPGVLGQPEPVIGFALLGVVAGPVTGHAGGHLGHGTAVPVLAVHVAAACLWAGGLAALALVCRGRPGLLTDLALPRFSRLAGYCAGCVLLTGVLSAAFQLPAPSALLDSEYGRLVLAKAAGFAVVLGLGWWTRRRLAEGNPRLTGRVALELVWMAGVFAVAAALAEAPAAAIRGTGA</sequence>
<dbReference type="Proteomes" id="UP001428817">
    <property type="component" value="Unassembled WGS sequence"/>
</dbReference>
<gene>
    <name evidence="9" type="ORF">GCM10023321_20340</name>
</gene>
<feature type="domain" description="Copper resistance protein D" evidence="8">
    <location>
        <begin position="210"/>
        <end position="301"/>
    </location>
</feature>
<keyword evidence="2" id="KW-1003">Cell membrane</keyword>
<feature type="transmembrane region" description="Helical" evidence="7">
    <location>
        <begin position="178"/>
        <end position="197"/>
    </location>
</feature>
<evidence type="ECO:0000313" key="10">
    <source>
        <dbReference type="Proteomes" id="UP001428817"/>
    </source>
</evidence>
<keyword evidence="10" id="KW-1185">Reference proteome</keyword>
<evidence type="ECO:0000256" key="4">
    <source>
        <dbReference type="ARBA" id="ARBA00022989"/>
    </source>
</evidence>
<evidence type="ECO:0000256" key="5">
    <source>
        <dbReference type="ARBA" id="ARBA00023136"/>
    </source>
</evidence>
<evidence type="ECO:0000256" key="6">
    <source>
        <dbReference type="SAM" id="MobiDB-lite"/>
    </source>
</evidence>
<feature type="transmembrane region" description="Helical" evidence="7">
    <location>
        <begin position="59"/>
        <end position="81"/>
    </location>
</feature>
<dbReference type="PANTHER" id="PTHR34820">
    <property type="entry name" value="INNER MEMBRANE PROTEIN YEBZ"/>
    <property type="match status" value="1"/>
</dbReference>
<evidence type="ECO:0000259" key="8">
    <source>
        <dbReference type="Pfam" id="PF05425"/>
    </source>
</evidence>
<evidence type="ECO:0000313" key="9">
    <source>
        <dbReference type="EMBL" id="GAA5152138.1"/>
    </source>
</evidence>
<reference evidence="10" key="1">
    <citation type="journal article" date="2019" name="Int. J. Syst. Evol. Microbiol.">
        <title>The Global Catalogue of Microorganisms (GCM) 10K type strain sequencing project: providing services to taxonomists for standard genome sequencing and annotation.</title>
        <authorList>
            <consortium name="The Broad Institute Genomics Platform"/>
            <consortium name="The Broad Institute Genome Sequencing Center for Infectious Disease"/>
            <person name="Wu L."/>
            <person name="Ma J."/>
        </authorList>
    </citation>
    <scope>NUCLEOTIDE SEQUENCE [LARGE SCALE GENOMIC DNA]</scope>
    <source>
        <strain evidence="10">JCM 18303</strain>
    </source>
</reference>
<comment type="subcellular location">
    <subcellularLocation>
        <location evidence="1">Cell membrane</location>
        <topology evidence="1">Multi-pass membrane protein</topology>
    </subcellularLocation>
</comment>
<dbReference type="PANTHER" id="PTHR34820:SF4">
    <property type="entry name" value="INNER MEMBRANE PROTEIN YEBZ"/>
    <property type="match status" value="1"/>
</dbReference>
<evidence type="ECO:0000256" key="7">
    <source>
        <dbReference type="SAM" id="Phobius"/>
    </source>
</evidence>
<feature type="transmembrane region" description="Helical" evidence="7">
    <location>
        <begin position="217"/>
        <end position="236"/>
    </location>
</feature>
<keyword evidence="3 7" id="KW-0812">Transmembrane</keyword>
<evidence type="ECO:0000256" key="3">
    <source>
        <dbReference type="ARBA" id="ARBA00022692"/>
    </source>
</evidence>
<feature type="region of interest" description="Disordered" evidence="6">
    <location>
        <begin position="29"/>
        <end position="50"/>
    </location>
</feature>
<feature type="transmembrane region" description="Helical" evidence="7">
    <location>
        <begin position="288"/>
        <end position="309"/>
    </location>
</feature>
<dbReference type="InterPro" id="IPR008457">
    <property type="entry name" value="Cu-R_CopD_dom"/>
</dbReference>
<dbReference type="EMBL" id="BAABJP010000007">
    <property type="protein sequence ID" value="GAA5152138.1"/>
    <property type="molecule type" value="Genomic_DNA"/>
</dbReference>
<evidence type="ECO:0000256" key="1">
    <source>
        <dbReference type="ARBA" id="ARBA00004651"/>
    </source>
</evidence>
<dbReference type="InterPro" id="IPR032694">
    <property type="entry name" value="CopC/D"/>
</dbReference>
<keyword evidence="5 7" id="KW-0472">Membrane</keyword>